<dbReference type="PANTHER" id="PTHR48099:SF5">
    <property type="entry name" value="C-1-TETRAHYDROFOLATE SYNTHASE, CYTOPLASMIC"/>
    <property type="match status" value="1"/>
</dbReference>
<sequence length="287" mass="31078">MAIIFDGKKLAGELAEKLDRDVTEFKVKTGITPKLVSILVGDDPASVLYTKIKQKKAESVGIDFIKKEFPENVEPEELISVIEQLNKDNSVHGIMIQLPLPRQSVIRNSQSVIVDTINPQKDVDCLTSVNLELVKQGKPRFLPATVQAIFKIINQIPRGAGTNSPLRCERSYCVVGSSGMVGKPLADYLENQGYQVNLCDEFTPDISVFTKQADILISATGIPNLIKKEMVKAGVVVIDVGSPVGDVDFENVSQVASFITPVPGGVGPLTVISLLENTLQACYNALA</sequence>
<dbReference type="GO" id="GO:0004488">
    <property type="term" value="F:methylenetetrahydrofolate dehydrogenase (NADP+) activity"/>
    <property type="evidence" value="ECO:0007669"/>
    <property type="project" value="UniProtKB-UniRule"/>
</dbReference>
<dbReference type="UniPathway" id="UPA00193"/>
<evidence type="ECO:0000259" key="13">
    <source>
        <dbReference type="Pfam" id="PF02882"/>
    </source>
</evidence>
<name>A0A2M6XDH3_9BACT</name>
<dbReference type="GO" id="GO:0009086">
    <property type="term" value="P:methionine biosynthetic process"/>
    <property type="evidence" value="ECO:0007669"/>
    <property type="project" value="UniProtKB-KW"/>
</dbReference>
<evidence type="ECO:0000256" key="11">
    <source>
        <dbReference type="HAMAP-Rule" id="MF_01576"/>
    </source>
</evidence>
<evidence type="ECO:0000256" key="4">
    <source>
        <dbReference type="ARBA" id="ARBA00022755"/>
    </source>
</evidence>
<dbReference type="InterPro" id="IPR020630">
    <property type="entry name" value="THF_DH/CycHdrlase_cat_dom"/>
</dbReference>
<evidence type="ECO:0000256" key="9">
    <source>
        <dbReference type="ARBA" id="ARBA00023167"/>
    </source>
</evidence>
<dbReference type="Gene3D" id="3.40.50.720">
    <property type="entry name" value="NAD(P)-binding Rossmann-like Domain"/>
    <property type="match status" value="1"/>
</dbReference>
<dbReference type="EC" id="3.5.4.9" evidence="11"/>
<dbReference type="HAMAP" id="MF_01576">
    <property type="entry name" value="THF_DHG_CYH"/>
    <property type="match status" value="1"/>
</dbReference>
<evidence type="ECO:0000256" key="5">
    <source>
        <dbReference type="ARBA" id="ARBA00022801"/>
    </source>
</evidence>
<dbReference type="InterPro" id="IPR020631">
    <property type="entry name" value="THF_DH/CycHdrlase_NAD-bd_dom"/>
</dbReference>
<evidence type="ECO:0000313" key="14">
    <source>
        <dbReference type="EMBL" id="PIU03667.1"/>
    </source>
</evidence>
<dbReference type="InterPro" id="IPR000672">
    <property type="entry name" value="THF_DH/CycHdrlase"/>
</dbReference>
<dbReference type="GO" id="GO:0006164">
    <property type="term" value="P:purine nucleotide biosynthetic process"/>
    <property type="evidence" value="ECO:0007669"/>
    <property type="project" value="UniProtKB-KW"/>
</dbReference>
<comment type="catalytic activity">
    <reaction evidence="11">
        <text>(6R)-5,10-methenyltetrahydrofolate + H2O = (6R)-10-formyltetrahydrofolate + H(+)</text>
        <dbReference type="Rhea" id="RHEA:23700"/>
        <dbReference type="ChEBI" id="CHEBI:15377"/>
        <dbReference type="ChEBI" id="CHEBI:15378"/>
        <dbReference type="ChEBI" id="CHEBI:57455"/>
        <dbReference type="ChEBI" id="CHEBI:195366"/>
        <dbReference type="EC" id="3.5.4.9"/>
    </reaction>
</comment>
<evidence type="ECO:0000313" key="15">
    <source>
        <dbReference type="Proteomes" id="UP000228996"/>
    </source>
</evidence>
<reference evidence="15" key="1">
    <citation type="submission" date="2017-09" db="EMBL/GenBank/DDBJ databases">
        <title>Depth-based differentiation of microbial function through sediment-hosted aquifers and enrichment of novel symbionts in the deep terrestrial subsurface.</title>
        <authorList>
            <person name="Probst A.J."/>
            <person name="Ladd B."/>
            <person name="Jarett J.K."/>
            <person name="Geller-Mcgrath D.E."/>
            <person name="Sieber C.M.K."/>
            <person name="Emerson J.B."/>
            <person name="Anantharaman K."/>
            <person name="Thomas B.C."/>
            <person name="Malmstrom R."/>
            <person name="Stieglmeier M."/>
            <person name="Klingl A."/>
            <person name="Woyke T."/>
            <person name="Ryan C.M."/>
            <person name="Banfield J.F."/>
        </authorList>
    </citation>
    <scope>NUCLEOTIDE SEQUENCE [LARGE SCALE GENOMIC DNA]</scope>
</reference>
<evidence type="ECO:0000256" key="8">
    <source>
        <dbReference type="ARBA" id="ARBA00023102"/>
    </source>
</evidence>
<keyword evidence="9 11" id="KW-0486">Methionine biosynthesis</keyword>
<dbReference type="PANTHER" id="PTHR48099">
    <property type="entry name" value="C-1-TETRAHYDROFOLATE SYNTHASE, CYTOPLASMIC-RELATED"/>
    <property type="match status" value="1"/>
</dbReference>
<comment type="caution">
    <text evidence="14">The sequence shown here is derived from an EMBL/GenBank/DDBJ whole genome shotgun (WGS) entry which is preliminary data.</text>
</comment>
<dbReference type="GO" id="GO:0004477">
    <property type="term" value="F:methenyltetrahydrofolate cyclohydrolase activity"/>
    <property type="evidence" value="ECO:0007669"/>
    <property type="project" value="UniProtKB-UniRule"/>
</dbReference>
<evidence type="ECO:0000256" key="3">
    <source>
        <dbReference type="ARBA" id="ARBA00022563"/>
    </source>
</evidence>
<comment type="function">
    <text evidence="11">Catalyzes the oxidation of 5,10-methylenetetrahydrofolate to 5,10-methenyltetrahydrofolate and then the hydrolysis of 5,10-methenyltetrahydrofolate to 10-formyltetrahydrofolate.</text>
</comment>
<dbReference type="Gene3D" id="3.40.50.10860">
    <property type="entry name" value="Leucine Dehydrogenase, chain A, domain 1"/>
    <property type="match status" value="1"/>
</dbReference>
<comment type="pathway">
    <text evidence="1 11">One-carbon metabolism; tetrahydrofolate interconversion.</text>
</comment>
<dbReference type="Pfam" id="PF02882">
    <property type="entry name" value="THF_DHG_CYH_C"/>
    <property type="match status" value="1"/>
</dbReference>
<dbReference type="EMBL" id="PEYO01000012">
    <property type="protein sequence ID" value="PIU03667.1"/>
    <property type="molecule type" value="Genomic_DNA"/>
</dbReference>
<dbReference type="GO" id="GO:0005829">
    <property type="term" value="C:cytosol"/>
    <property type="evidence" value="ECO:0007669"/>
    <property type="project" value="TreeGrafter"/>
</dbReference>
<dbReference type="InterPro" id="IPR046346">
    <property type="entry name" value="Aminoacid_DH-like_N_sf"/>
</dbReference>
<dbReference type="AlphaFoldDB" id="A0A2M6XDH3"/>
<dbReference type="FunFam" id="3.40.50.10860:FF:000005">
    <property type="entry name" value="C-1-tetrahydrofolate synthase, cytoplasmic, putative"/>
    <property type="match status" value="1"/>
</dbReference>
<evidence type="ECO:0000256" key="1">
    <source>
        <dbReference type="ARBA" id="ARBA00004777"/>
    </source>
</evidence>
<dbReference type="Pfam" id="PF00763">
    <property type="entry name" value="THF_DHG_CYH"/>
    <property type="match status" value="1"/>
</dbReference>
<keyword evidence="6 11" id="KW-0521">NADP</keyword>
<feature type="domain" description="Tetrahydrofolate dehydrogenase/cyclohydrolase catalytic" evidence="12">
    <location>
        <begin position="6"/>
        <end position="124"/>
    </location>
</feature>
<dbReference type="InterPro" id="IPR036291">
    <property type="entry name" value="NAD(P)-bd_dom_sf"/>
</dbReference>
<evidence type="ECO:0000256" key="2">
    <source>
        <dbReference type="ARBA" id="ARBA00011738"/>
    </source>
</evidence>
<gene>
    <name evidence="11" type="primary">folD</name>
    <name evidence="14" type="ORF">COT44_02135</name>
</gene>
<protein>
    <recommendedName>
        <fullName evidence="11">Bifunctional protein FolD</fullName>
    </recommendedName>
    <domain>
        <recommendedName>
            <fullName evidence="11">Methylenetetrahydrofolate dehydrogenase</fullName>
            <ecNumber evidence="11">1.5.1.5</ecNumber>
        </recommendedName>
    </domain>
    <domain>
        <recommendedName>
            <fullName evidence="11">Methenyltetrahydrofolate cyclohydrolase</fullName>
            <ecNumber evidence="11">3.5.4.9</ecNumber>
        </recommendedName>
    </domain>
</protein>
<keyword evidence="3 11" id="KW-0554">One-carbon metabolism</keyword>
<comment type="catalytic activity">
    <reaction evidence="11">
        <text>(6R)-5,10-methylene-5,6,7,8-tetrahydrofolate + NADP(+) = (6R)-5,10-methenyltetrahydrofolate + NADPH</text>
        <dbReference type="Rhea" id="RHEA:22812"/>
        <dbReference type="ChEBI" id="CHEBI:15636"/>
        <dbReference type="ChEBI" id="CHEBI:57455"/>
        <dbReference type="ChEBI" id="CHEBI:57783"/>
        <dbReference type="ChEBI" id="CHEBI:58349"/>
        <dbReference type="EC" id="1.5.1.5"/>
    </reaction>
</comment>
<keyword evidence="10 11" id="KW-0511">Multifunctional enzyme</keyword>
<dbReference type="Proteomes" id="UP000228996">
    <property type="component" value="Unassembled WGS sequence"/>
</dbReference>
<comment type="subunit">
    <text evidence="2 11">Homodimer.</text>
</comment>
<dbReference type="SUPFAM" id="SSF51735">
    <property type="entry name" value="NAD(P)-binding Rossmann-fold domains"/>
    <property type="match status" value="1"/>
</dbReference>
<feature type="binding site" evidence="11">
    <location>
        <begin position="176"/>
        <end position="178"/>
    </location>
    <ligand>
        <name>NADP(+)</name>
        <dbReference type="ChEBI" id="CHEBI:58349"/>
    </ligand>
</feature>
<dbReference type="GO" id="GO:0000105">
    <property type="term" value="P:L-histidine biosynthetic process"/>
    <property type="evidence" value="ECO:0007669"/>
    <property type="project" value="UniProtKB-KW"/>
</dbReference>
<accession>A0A2M6XDH3</accession>
<evidence type="ECO:0000256" key="7">
    <source>
        <dbReference type="ARBA" id="ARBA00023002"/>
    </source>
</evidence>
<keyword evidence="11" id="KW-0028">Amino-acid biosynthesis</keyword>
<feature type="domain" description="Tetrahydrofolate dehydrogenase/cyclohydrolase NAD(P)-binding" evidence="13">
    <location>
        <begin position="169"/>
        <end position="283"/>
    </location>
</feature>
<dbReference type="PRINTS" id="PR00085">
    <property type="entry name" value="THFDHDRGNASE"/>
</dbReference>
<dbReference type="EC" id="1.5.1.5" evidence="11"/>
<evidence type="ECO:0000256" key="6">
    <source>
        <dbReference type="ARBA" id="ARBA00022857"/>
    </source>
</evidence>
<dbReference type="SUPFAM" id="SSF53223">
    <property type="entry name" value="Aminoacid dehydrogenase-like, N-terminal domain"/>
    <property type="match status" value="1"/>
</dbReference>
<proteinExistence type="inferred from homology"/>
<dbReference type="GO" id="GO:0035999">
    <property type="term" value="P:tetrahydrofolate interconversion"/>
    <property type="evidence" value="ECO:0007669"/>
    <property type="project" value="UniProtKB-UniRule"/>
</dbReference>
<evidence type="ECO:0000256" key="10">
    <source>
        <dbReference type="ARBA" id="ARBA00023268"/>
    </source>
</evidence>
<keyword evidence="4 11" id="KW-0658">Purine biosynthesis</keyword>
<keyword evidence="7 11" id="KW-0560">Oxidoreductase</keyword>
<comment type="similarity">
    <text evidence="11">Belongs to the tetrahydrofolate dehydrogenase/cyclohydrolase family.</text>
</comment>
<keyword evidence="8 11" id="KW-0368">Histidine biosynthesis</keyword>
<dbReference type="CDD" id="cd01080">
    <property type="entry name" value="NAD_bind_m-THF_DH_Cyclohyd"/>
    <property type="match status" value="1"/>
</dbReference>
<organism evidence="14 15">
    <name type="scientific">Candidatus Shapirobacteria bacterium CG08_land_8_20_14_0_20_39_18</name>
    <dbReference type="NCBI Taxonomy" id="1974883"/>
    <lineage>
        <taxon>Bacteria</taxon>
        <taxon>Candidatus Shapironibacteriota</taxon>
    </lineage>
</organism>
<evidence type="ECO:0000259" key="12">
    <source>
        <dbReference type="Pfam" id="PF00763"/>
    </source>
</evidence>
<comment type="caution">
    <text evidence="11">Lacks conserved residue(s) required for the propagation of feature annotation.</text>
</comment>
<keyword evidence="5 11" id="KW-0378">Hydrolase</keyword>